<protein>
    <submittedName>
        <fullName evidence="2">Competence protein</fullName>
    </submittedName>
</protein>
<feature type="transmembrane region" description="Helical" evidence="1">
    <location>
        <begin position="28"/>
        <end position="47"/>
    </location>
</feature>
<evidence type="ECO:0000313" key="3">
    <source>
        <dbReference type="Proteomes" id="UP001140272"/>
    </source>
</evidence>
<dbReference type="Proteomes" id="UP001140272">
    <property type="component" value="Unassembled WGS sequence"/>
</dbReference>
<dbReference type="EMBL" id="JACKRN010000238">
    <property type="protein sequence ID" value="MCV7070246.1"/>
    <property type="molecule type" value="Genomic_DNA"/>
</dbReference>
<keyword evidence="1" id="KW-1133">Transmembrane helix</keyword>
<sequence length="57" mass="5894">MTDLRLVPAAATAWTVTAAGILWAFPGVLAALSSALAATVAAGWWAGRRRGDGVDRR</sequence>
<organism evidence="2 3">
    <name type="scientific">Mycolicibacterium rufum</name>
    <dbReference type="NCBI Taxonomy" id="318424"/>
    <lineage>
        <taxon>Bacteria</taxon>
        <taxon>Bacillati</taxon>
        <taxon>Actinomycetota</taxon>
        <taxon>Actinomycetes</taxon>
        <taxon>Mycobacteriales</taxon>
        <taxon>Mycobacteriaceae</taxon>
        <taxon>Mycolicibacterium</taxon>
    </lineage>
</organism>
<evidence type="ECO:0000313" key="2">
    <source>
        <dbReference type="EMBL" id="MCV7070246.1"/>
    </source>
</evidence>
<keyword evidence="1" id="KW-0472">Membrane</keyword>
<feature type="non-terminal residue" evidence="2">
    <location>
        <position position="57"/>
    </location>
</feature>
<accession>A0A9X2XVE4</accession>
<name>A0A9X2XVE4_9MYCO</name>
<comment type="caution">
    <text evidence="2">The sequence shown here is derived from an EMBL/GenBank/DDBJ whole genome shotgun (WGS) entry which is preliminary data.</text>
</comment>
<evidence type="ECO:0000256" key="1">
    <source>
        <dbReference type="SAM" id="Phobius"/>
    </source>
</evidence>
<proteinExistence type="predicted"/>
<reference evidence="2" key="1">
    <citation type="submission" date="2020-07" db="EMBL/GenBank/DDBJ databases">
        <authorList>
            <person name="Pettersson B.M.F."/>
            <person name="Behra P.R.K."/>
            <person name="Ramesh M."/>
            <person name="Das S."/>
            <person name="Dasgupta S."/>
            <person name="Kirsebom L.A."/>
        </authorList>
    </citation>
    <scope>NUCLEOTIDE SEQUENCE</scope>
    <source>
        <strain evidence="2">DSM 45406</strain>
    </source>
</reference>
<reference evidence="2" key="2">
    <citation type="journal article" date="2022" name="BMC Genomics">
        <title>Comparative genome analysis of mycobacteria focusing on tRNA and non-coding RNA.</title>
        <authorList>
            <person name="Behra P.R.K."/>
            <person name="Pettersson B.M.F."/>
            <person name="Ramesh M."/>
            <person name="Das S."/>
            <person name="Dasgupta S."/>
            <person name="Kirsebom L.A."/>
        </authorList>
    </citation>
    <scope>NUCLEOTIDE SEQUENCE</scope>
    <source>
        <strain evidence="2">DSM 45406</strain>
    </source>
</reference>
<gene>
    <name evidence="2" type="ORF">H7H73_06830</name>
</gene>
<keyword evidence="1" id="KW-0812">Transmembrane</keyword>
<dbReference type="AlphaFoldDB" id="A0A9X2XVE4"/>